<evidence type="ECO:0000313" key="4">
    <source>
        <dbReference type="WormBase" id="SRAE_2000215700"/>
    </source>
</evidence>
<keyword evidence="2" id="KW-1185">Reference proteome</keyword>
<evidence type="ECO:0000313" key="3">
    <source>
        <dbReference type="WBParaSite" id="SRAE_2000215700.1"/>
    </source>
</evidence>
<dbReference type="CTD" id="36379860"/>
<proteinExistence type="predicted"/>
<reference evidence="1 2" key="1">
    <citation type="submission" date="2014-09" db="EMBL/GenBank/DDBJ databases">
        <authorList>
            <person name="Martin A.A."/>
        </authorList>
    </citation>
    <scope>NUCLEOTIDE SEQUENCE</scope>
    <source>
        <strain evidence="2">ED321</strain>
        <strain evidence="1">ED321 Heterogonic</strain>
    </source>
</reference>
<dbReference type="AlphaFoldDB" id="A0A090LIZ9"/>
<sequence>MFTLGGSQSMPANNHHYSLCYLTKLNRTSCYILINRININQNNYVQPPKSTTKNNLTFTSTFKEFLRFFNLKSFLAYLNQSSFTL</sequence>
<reference evidence="3" key="2">
    <citation type="submission" date="2020-12" db="UniProtKB">
        <authorList>
            <consortium name="WormBaseParasite"/>
        </authorList>
    </citation>
    <scope>IDENTIFICATION</scope>
</reference>
<dbReference type="WBParaSite" id="SRAE_2000215700.1">
    <property type="protein sequence ID" value="SRAE_2000215700.1"/>
    <property type="gene ID" value="WBGene00262366"/>
</dbReference>
<dbReference type="WormBase" id="SRAE_2000215700">
    <property type="protein sequence ID" value="SRP10555"/>
    <property type="gene ID" value="WBGene00262366"/>
</dbReference>
<gene>
    <name evidence="1 3 4" type="ORF">SRAE_2000215700</name>
</gene>
<organism evidence="1">
    <name type="scientific">Strongyloides ratti</name>
    <name type="common">Parasitic roundworm</name>
    <dbReference type="NCBI Taxonomy" id="34506"/>
    <lineage>
        <taxon>Eukaryota</taxon>
        <taxon>Metazoa</taxon>
        <taxon>Ecdysozoa</taxon>
        <taxon>Nematoda</taxon>
        <taxon>Chromadorea</taxon>
        <taxon>Rhabditida</taxon>
        <taxon>Tylenchina</taxon>
        <taxon>Panagrolaimomorpha</taxon>
        <taxon>Strongyloidoidea</taxon>
        <taxon>Strongyloididae</taxon>
        <taxon>Strongyloides</taxon>
    </lineage>
</organism>
<dbReference type="Proteomes" id="UP000035682">
    <property type="component" value="Unplaced"/>
</dbReference>
<name>A0A090LIZ9_STRRB</name>
<accession>A0A090LIZ9</accession>
<evidence type="ECO:0000313" key="2">
    <source>
        <dbReference type="Proteomes" id="UP000035682"/>
    </source>
</evidence>
<protein>
    <submittedName>
        <fullName evidence="3">Ovule protein</fullName>
    </submittedName>
</protein>
<dbReference type="EMBL" id="LN609529">
    <property type="protein sequence ID" value="CEF67495.1"/>
    <property type="molecule type" value="Genomic_DNA"/>
</dbReference>
<dbReference type="GeneID" id="36379860"/>
<evidence type="ECO:0000313" key="1">
    <source>
        <dbReference type="EMBL" id="CEF67495.1"/>
    </source>
</evidence>
<dbReference type="RefSeq" id="XP_024506695.1">
    <property type="nucleotide sequence ID" value="XM_024653194.1"/>
</dbReference>